<comment type="caution">
    <text evidence="3">The sequence shown here is derived from an EMBL/GenBank/DDBJ whole genome shotgun (WGS) entry which is preliminary data.</text>
</comment>
<accession>A0A069P2E9</accession>
<dbReference type="eggNOG" id="COG1716">
    <property type="taxonomic scope" value="Bacteria"/>
</dbReference>
<gene>
    <name evidence="3" type="ORF">BG57_02560</name>
</gene>
<evidence type="ECO:0000313" key="3">
    <source>
        <dbReference type="EMBL" id="KDR34850.1"/>
    </source>
</evidence>
<name>A0A069P2E9_9BURK</name>
<dbReference type="PANTHER" id="PTHR23308">
    <property type="entry name" value="NUCLEAR INHIBITOR OF PROTEIN PHOSPHATASE-1"/>
    <property type="match status" value="1"/>
</dbReference>
<evidence type="ECO:0000313" key="4">
    <source>
        <dbReference type="Proteomes" id="UP000027439"/>
    </source>
</evidence>
<feature type="transmembrane region" description="Helical" evidence="1">
    <location>
        <begin position="340"/>
        <end position="360"/>
    </location>
</feature>
<dbReference type="STRING" id="1071679.BG57_02560"/>
<reference evidence="3 4" key="1">
    <citation type="submission" date="2014-03" db="EMBL/GenBank/DDBJ databases">
        <title>Draft Genome Sequences of Four Burkholderia Strains.</title>
        <authorList>
            <person name="Liu X.Y."/>
            <person name="Li C.X."/>
            <person name="Xu J.H."/>
        </authorList>
    </citation>
    <scope>NUCLEOTIDE SEQUENCE [LARGE SCALE GENOMIC DNA]</scope>
    <source>
        <strain evidence="3 4">R27</strain>
    </source>
</reference>
<dbReference type="PROSITE" id="PS50006">
    <property type="entry name" value="FHA_DOMAIN"/>
    <property type="match status" value="2"/>
</dbReference>
<dbReference type="Gene3D" id="2.60.200.20">
    <property type="match status" value="2"/>
</dbReference>
<keyword evidence="1" id="KW-0812">Transmembrane</keyword>
<dbReference type="Pfam" id="PF00498">
    <property type="entry name" value="FHA"/>
    <property type="match status" value="2"/>
</dbReference>
<protein>
    <submittedName>
        <fullName evidence="3">Signal peptide protein</fullName>
    </submittedName>
</protein>
<evidence type="ECO:0000259" key="2">
    <source>
        <dbReference type="PROSITE" id="PS50006"/>
    </source>
</evidence>
<dbReference type="Proteomes" id="UP000027439">
    <property type="component" value="Unassembled WGS sequence"/>
</dbReference>
<dbReference type="EMBL" id="JFHE01000010">
    <property type="protein sequence ID" value="KDR34850.1"/>
    <property type="molecule type" value="Genomic_DNA"/>
</dbReference>
<feature type="domain" description="FHA" evidence="2">
    <location>
        <begin position="157"/>
        <end position="212"/>
    </location>
</feature>
<proteinExistence type="predicted"/>
<dbReference type="OrthoDB" id="151099at2"/>
<dbReference type="SMART" id="SM00240">
    <property type="entry name" value="FHA"/>
    <property type="match status" value="2"/>
</dbReference>
<sequence length="833" mass="90844">MAPGDPIAEQQPSVGEAFDVLLTPMSRGNPGNSLSEIRIDENLFAIGRAEPPFDESPPDTVAQLSRRHARIFIEHGDAYIADLASKNGTSVNGTPVRDVPVRLRNGDEIAFGNRLAYRVQFVPRKRRTRVPKPLGITLVPQHDDRGLLPIEVVRFPFLFSKSDETFARYRDAYPHQVNYVSRRHAHLFVKGGAPFVEDLGSTNGTFVNGQRIADHAVELKNGDTVAFGGTHFAYRVHLHGDESESTLTEMVRPSAAAKAEAEQDNDKTTFVGSAHSFLDIFCIDQAAPADDEVNEDAHAATKDAHSVKHSGRHTKVALFMAELRKAFAPDDPRAARRTRIVVASIVVALIAAGIALIYGGSSERRAKSLMASGDYAQAAAFSDGYLKGHPDDARFTAMNTEAVLKSGVPRWLDALRAGKYADADVILAQIQTLGAHNPDVRSMLDELGWIGRLERFVIGRGGPDAPIRMYVDEASIAEILKHWEADAAGHQRDLDRIAGYVPEFRDPYALALSHLRKLQSDDSAYLAAIDRLNASIVKSLADDDPDAIDATLKEYAEKYPRLSGLDRVRADASAYASLKRAMSEPSLAPVVAALSKANFSTPPFQTRFAQISASQLPPADVLAQYAAVSAAWANGNSARAIDALQKLRQGTWTPIVQKEIAHKQSVAAQFADLQKARGSKQYEDSVLSFNETLDAQSDAYFAKAVAPEIAALKSKAASRAQSLMNQAQGLWTHYRTNGGIGGSQRLESGVSDTFRTQARLLLNAQDTAARGMRILKQVNGDPDKWTALKGDIDNEVDLQRRSLQDLRMVLEPALLQSKLALLKGEGDEARRAP</sequence>
<dbReference type="InterPro" id="IPR000253">
    <property type="entry name" value="FHA_dom"/>
</dbReference>
<keyword evidence="1" id="KW-1133">Transmembrane helix</keyword>
<keyword evidence="1" id="KW-0472">Membrane</keyword>
<feature type="domain" description="FHA" evidence="2">
    <location>
        <begin position="44"/>
        <end position="96"/>
    </location>
</feature>
<dbReference type="InterPro" id="IPR008984">
    <property type="entry name" value="SMAD_FHA_dom_sf"/>
</dbReference>
<dbReference type="CDD" id="cd00060">
    <property type="entry name" value="FHA"/>
    <property type="match status" value="2"/>
</dbReference>
<dbReference type="RefSeq" id="WP_035963929.1">
    <property type="nucleotide sequence ID" value="NZ_BMEG01000002.1"/>
</dbReference>
<dbReference type="AlphaFoldDB" id="A0A069P2E9"/>
<dbReference type="InterPro" id="IPR050923">
    <property type="entry name" value="Cell_Proc_Reg/RNA_Proc"/>
</dbReference>
<organism evidence="3 4">
    <name type="scientific">Caballeronia grimmiae</name>
    <dbReference type="NCBI Taxonomy" id="1071679"/>
    <lineage>
        <taxon>Bacteria</taxon>
        <taxon>Pseudomonadati</taxon>
        <taxon>Pseudomonadota</taxon>
        <taxon>Betaproteobacteria</taxon>
        <taxon>Burkholderiales</taxon>
        <taxon>Burkholderiaceae</taxon>
        <taxon>Caballeronia</taxon>
    </lineage>
</organism>
<evidence type="ECO:0000256" key="1">
    <source>
        <dbReference type="SAM" id="Phobius"/>
    </source>
</evidence>
<dbReference type="SUPFAM" id="SSF49879">
    <property type="entry name" value="SMAD/FHA domain"/>
    <property type="match status" value="2"/>
</dbReference>